<dbReference type="InterPro" id="IPR002575">
    <property type="entry name" value="Aminoglycoside_PTrfase"/>
</dbReference>
<evidence type="ECO:0000313" key="3">
    <source>
        <dbReference type="Proteomes" id="UP000032552"/>
    </source>
</evidence>
<comment type="caution">
    <text evidence="2">The sequence shown here is derived from an EMBL/GenBank/DDBJ whole genome shotgun (WGS) entry which is preliminary data.</text>
</comment>
<dbReference type="InterPro" id="IPR011009">
    <property type="entry name" value="Kinase-like_dom_sf"/>
</dbReference>
<organism evidence="2 3">
    <name type="scientific">Lacticaseibacillus paracasei NRIC 0644</name>
    <dbReference type="NCBI Taxonomy" id="1435038"/>
    <lineage>
        <taxon>Bacteria</taxon>
        <taxon>Bacillati</taxon>
        <taxon>Bacillota</taxon>
        <taxon>Bacilli</taxon>
        <taxon>Lactobacillales</taxon>
        <taxon>Lactobacillaceae</taxon>
        <taxon>Lacticaseibacillus</taxon>
    </lineage>
</organism>
<sequence>MVYLKTLNCVALAYGLGSIKSAQLLNNGKTSTTWQVKTVSGQFIIKTTKSSYQANLEFAIGNAVRKINSNLTPEILLSEENEPFFLIDDKVYQVQLFLEGTKMQPSLQGAVKSCRQMRIALDSFDNSFSPTDSNPLLALWFAQKDALLKQQPLLFQQIMTFLPELKHIDKANEVWIHGDLGKWNLLVTETKRVAIIDFGESRRGPRFMDDAALFQGFMPDNPQDFPAYLNEFLALSGIPFTNCHDFLMTALLWLVKGLLIAIGEQSSLSDVFQNEIAFVVQRV</sequence>
<dbReference type="Proteomes" id="UP000032552">
    <property type="component" value="Unassembled WGS sequence"/>
</dbReference>
<name>A0A0C9NU36_LACPA</name>
<dbReference type="RefSeq" id="WP_152629309.1">
    <property type="nucleotide sequence ID" value="NZ_BAYM01000001.1"/>
</dbReference>
<dbReference type="AlphaFoldDB" id="A0A0C9NU36"/>
<proteinExistence type="predicted"/>
<dbReference type="EMBL" id="BAYM01000001">
    <property type="protein sequence ID" value="GAN35425.1"/>
    <property type="molecule type" value="Genomic_DNA"/>
</dbReference>
<dbReference type="SUPFAM" id="SSF56112">
    <property type="entry name" value="Protein kinase-like (PK-like)"/>
    <property type="match status" value="1"/>
</dbReference>
<evidence type="ECO:0000313" key="2">
    <source>
        <dbReference type="EMBL" id="GAN35425.1"/>
    </source>
</evidence>
<gene>
    <name evidence="2" type="ORF">LC0644_0014</name>
</gene>
<evidence type="ECO:0000259" key="1">
    <source>
        <dbReference type="Pfam" id="PF01636"/>
    </source>
</evidence>
<accession>A0A0C9NU36</accession>
<feature type="domain" description="Aminoglycoside phosphotransferase" evidence="1">
    <location>
        <begin position="23"/>
        <end position="228"/>
    </location>
</feature>
<dbReference type="Gene3D" id="3.30.200.20">
    <property type="entry name" value="Phosphorylase Kinase, domain 1"/>
    <property type="match status" value="1"/>
</dbReference>
<protein>
    <recommendedName>
        <fullName evidence="1">Aminoglycoside phosphotransferase domain-containing protein</fullName>
    </recommendedName>
</protein>
<reference evidence="3" key="1">
    <citation type="submission" date="2014-05" db="EMBL/GenBank/DDBJ databases">
        <title>Whole genome sequencing of Lactobacillus casei NRIC0644.</title>
        <authorList>
            <person name="Atarashi H."/>
            <person name="Yoshida Y."/>
            <person name="Fujimura S."/>
            <person name="Tanaka N."/>
            <person name="Shiwa Y."/>
            <person name="Yoshikawa H."/>
            <person name="Okada S."/>
            <person name="Nakagawa J."/>
        </authorList>
    </citation>
    <scope>NUCLEOTIDE SEQUENCE [LARGE SCALE GENOMIC DNA]</scope>
    <source>
        <strain evidence="3">NRIC0644</strain>
    </source>
</reference>
<dbReference type="Pfam" id="PF01636">
    <property type="entry name" value="APH"/>
    <property type="match status" value="1"/>
</dbReference>
<dbReference type="Gene3D" id="3.90.1200.10">
    <property type="match status" value="1"/>
</dbReference>